<feature type="compositionally biased region" description="Polar residues" evidence="4">
    <location>
        <begin position="1688"/>
        <end position="1718"/>
    </location>
</feature>
<dbReference type="Gene3D" id="1.25.40.10">
    <property type="entry name" value="Tetratricopeptide repeat domain"/>
    <property type="match status" value="1"/>
</dbReference>
<dbReference type="SMART" id="SM00028">
    <property type="entry name" value="TPR"/>
    <property type="match status" value="2"/>
</dbReference>
<feature type="region of interest" description="Disordered" evidence="4">
    <location>
        <begin position="1936"/>
        <end position="1960"/>
    </location>
</feature>
<protein>
    <recommendedName>
        <fullName evidence="7">Calcineurin-binding protein cabin-1 MEF2-binding domain-containing protein</fullName>
    </recommendedName>
</protein>
<evidence type="ECO:0000313" key="6">
    <source>
        <dbReference type="Proteomes" id="UP001152562"/>
    </source>
</evidence>
<feature type="region of interest" description="Disordered" evidence="4">
    <location>
        <begin position="1355"/>
        <end position="1426"/>
    </location>
</feature>
<feature type="compositionally biased region" description="Basic and acidic residues" evidence="4">
    <location>
        <begin position="344"/>
        <end position="359"/>
    </location>
</feature>
<proteinExistence type="predicted"/>
<evidence type="ECO:0000256" key="3">
    <source>
        <dbReference type="PROSITE-ProRule" id="PRU00339"/>
    </source>
</evidence>
<feature type="compositionally biased region" description="Basic and acidic residues" evidence="4">
    <location>
        <begin position="1949"/>
        <end position="1960"/>
    </location>
</feature>
<keyword evidence="6" id="KW-1185">Reference proteome</keyword>
<organism evidence="5 6">
    <name type="scientific">Pieris brassicae</name>
    <name type="common">White butterfly</name>
    <name type="synonym">Large white butterfly</name>
    <dbReference type="NCBI Taxonomy" id="7116"/>
    <lineage>
        <taxon>Eukaryota</taxon>
        <taxon>Metazoa</taxon>
        <taxon>Ecdysozoa</taxon>
        <taxon>Arthropoda</taxon>
        <taxon>Hexapoda</taxon>
        <taxon>Insecta</taxon>
        <taxon>Pterygota</taxon>
        <taxon>Neoptera</taxon>
        <taxon>Endopterygota</taxon>
        <taxon>Lepidoptera</taxon>
        <taxon>Glossata</taxon>
        <taxon>Ditrysia</taxon>
        <taxon>Papilionoidea</taxon>
        <taxon>Pieridae</taxon>
        <taxon>Pierinae</taxon>
        <taxon>Pieris</taxon>
    </lineage>
</organism>
<evidence type="ECO:0000256" key="4">
    <source>
        <dbReference type="SAM" id="MobiDB-lite"/>
    </source>
</evidence>
<dbReference type="GO" id="GO:0006325">
    <property type="term" value="P:chromatin organization"/>
    <property type="evidence" value="ECO:0007669"/>
    <property type="project" value="InterPro"/>
</dbReference>
<dbReference type="InterPro" id="IPR019734">
    <property type="entry name" value="TPR_rpt"/>
</dbReference>
<gene>
    <name evidence="5" type="ORF">PIBRA_LOCUS4619</name>
</gene>
<evidence type="ECO:0000256" key="2">
    <source>
        <dbReference type="ARBA" id="ARBA00023242"/>
    </source>
</evidence>
<evidence type="ECO:0000256" key="1">
    <source>
        <dbReference type="ARBA" id="ARBA00004123"/>
    </source>
</evidence>
<dbReference type="GO" id="GO:0005634">
    <property type="term" value="C:nucleus"/>
    <property type="evidence" value="ECO:0007669"/>
    <property type="project" value="UniProtKB-SubCell"/>
</dbReference>
<feature type="repeat" description="TPR" evidence="3">
    <location>
        <begin position="117"/>
        <end position="150"/>
    </location>
</feature>
<dbReference type="InterPro" id="IPR011990">
    <property type="entry name" value="TPR-like_helical_dom_sf"/>
</dbReference>
<dbReference type="SUPFAM" id="SSF48452">
    <property type="entry name" value="TPR-like"/>
    <property type="match status" value="1"/>
</dbReference>
<feature type="compositionally biased region" description="Low complexity" evidence="4">
    <location>
        <begin position="1388"/>
        <end position="1421"/>
    </location>
</feature>
<reference evidence="5" key="1">
    <citation type="submission" date="2022-05" db="EMBL/GenBank/DDBJ databases">
        <authorList>
            <person name="Okamura Y."/>
        </authorList>
    </citation>
    <scope>NUCLEOTIDE SEQUENCE</scope>
</reference>
<name>A0A9P0X9A9_PIEBR</name>
<feature type="compositionally biased region" description="Acidic residues" evidence="4">
    <location>
        <begin position="9"/>
        <end position="19"/>
    </location>
</feature>
<keyword evidence="3" id="KW-0802">TPR repeat</keyword>
<feature type="region of interest" description="Disordered" evidence="4">
    <location>
        <begin position="1683"/>
        <end position="1718"/>
    </location>
</feature>
<feature type="compositionally biased region" description="Basic and acidic residues" evidence="4">
    <location>
        <begin position="1355"/>
        <end position="1367"/>
    </location>
</feature>
<dbReference type="PANTHER" id="PTHR15502:SF7">
    <property type="entry name" value="CALCINEURIN-BINDING PROTEIN CABIN-1"/>
    <property type="match status" value="1"/>
</dbReference>
<feature type="compositionally biased region" description="Polar residues" evidence="4">
    <location>
        <begin position="1810"/>
        <end position="1819"/>
    </location>
</feature>
<accession>A0A9P0X9A9</accession>
<feature type="compositionally biased region" description="Basic and acidic residues" evidence="4">
    <location>
        <begin position="309"/>
        <end position="332"/>
    </location>
</feature>
<sequence length="1977" mass="226609">MIKIAALNDESEEDSGSEEEVSREALEQIALQQYTKALDLQRKGSLNDATQLLKDLLETELLYDVKKPVQGEKVSGPLFNLKYLCYKNLASMLSMAGQVDAAIEAYTCATELDDTDLTLWYRFGLVCFKAQRYECALYAFERGEDINPRHWPCIDKIVTLLLGMDMKEQCIAVIHDALKLDACYLRGIAYRKHIYTVYRHMKEYMEYLNPIYKWDEKDDEPINEEIAKKLIKEAEEIYDSFIEQQQAQKEINKMPNLVLQKPINRFTWESVGESLVHMHKYISENGLSHAAFVELVFNQEVQQKKMEICEDHHESDSDKVESKPEEVDEKPVEIVSSENEMNDMSDKEKPVTDSEKVESDIEMVNTEQLETAPEHKEPKKTRGRRRGSALSFLEQWEWCTKRRSSRKKNSNKQDNIYDILRRMVPLNLETDNIKNNDNPSDEPSLVNLENLFEGKEESEIVSYFNSEEEERDVKEFIKKYMEQKRDMIDMLKDYVKILSQKWKMKWPRDLSKFFVQANECYNNHIEIPACTDDNIEDLLHYTAANLLVEEFVVNDKLTTTDEKVTHSLSVIDNIEFILSFKPEIYGSTECLEVILRQLWLKMHIYIINKEENFALDCLYQLSEEFEAMGEHKNSYHLHIINFRFKPIINKYEVLEYIKFLERNKKLSTVNDLFKRNCHEEVLAIIIDSFEHCRTLAKEQESEMSLDFAVQLSFILDSYWALEKVGDCLRWSFICLHEALKHYFRFPSGSPDYAKWTLAVVKILSCMEHLLSSEGFACLDAISPREMSQGLEDLIRIIGHQMETKTSDMPLNTVSPWIIMHYILQREEDQGRGRPVDESDKSLDEEISNPLMVLFIAHEKLGSKGWCDNSNGKLLYFILDTVVPLLRSPALSKSLETICQYMEQCVYCLYGHPANRKNKVKYVEIHNNISPHTLDWVRAQQLYEIFRPPILPALEGKLTGITADIETLFHRILGLLPNECDPQKYVPDLEKYIKGIDPKLPLFAPLLPFKIKDIYFLLGDYYFKKEEGKLAVKYNMLDVIINKNRLESWAEISLAKAVNLERVLNSCKNLNNEKEFLNPAKSTIRCFKRSLEIDPYHCNLWIEYGNFVYSVHSFVSRLLKQASESLSMEDFEALERQKENLLDTTQKCFTNALDLNNSVENEKANEDSWLLYYMLGKVAEKQNKPPSIYLNYYMKGVKSLREVDATYPLKINYSSPTQLCIEVLELHYRIHASILKYIEQHENKPIPTSVGKVFLNCIEEWQQGPFTGKAKKENAETKSEETSVQAANILKRSISDAGEEDNQEAKKLKLESAAAKVRRSASYDTERIKDVQQTNFNCSERKVTDTETKSNVDVIKEIQNNDERDKTEQGNAAQENVEKDSDLEKKEVSSSSSSSSSDSSSSESSSDSSDSARVSESSSKSSNETKPITEEEIMKIVSGCLDALEDCASRFPPHYKAIYRLAHYHFYYKKGKDIERCRDLMLSSFTSRSGQKLGGLFSEKKTNNFFNNIWKIPLNEVDRGGSFAFHMNRSVLLTMEILKEIDDHKTLLDLSIHLQRIPEPDKKYLRDSDREDLAQQAFSLCVQALKGQLVKFSQQPDIKSNEVERQALKSLMLDIYRSYQKVQKQPLSKQFVNLLIDAYKLITTTPINESMNLVDLSMKYCQSMNLALKQQALAQANLDKTQTQKKQTAKSTECSKITPTLIPTSQSKSEQKPQPTATLTTAVPKLPSLDITASFQDYMPMLAETMLSQQRAALSYLSNMSALANFTSLPNPLQFSAQNSFQAEFYRQFLSQGLSSFNPPPTKKQKRAPKPTSSRLTTSLPKHKFTSTVTKATSTPVITSMTKSATTSLTPSMGTVLQTLPASMTANLPSYAASKTNSLPSSQLPSVSLKTTVHPKPVSNQVSPGKTLQEKLAERQKNIPVSKASIDISASISRLPSSLTITKTSKSGPKKPEVKKSISFHESKPKVDDEIIVLDDDD</sequence>
<dbReference type="PANTHER" id="PTHR15502">
    <property type="entry name" value="CALCINEURIN-BINDING PROTEIN CABIN 1-RELATED"/>
    <property type="match status" value="1"/>
</dbReference>
<feature type="compositionally biased region" description="Polar residues" evidence="4">
    <location>
        <begin position="1936"/>
        <end position="1946"/>
    </location>
</feature>
<dbReference type="EMBL" id="CALOZG010000005">
    <property type="protein sequence ID" value="CAH4027391.1"/>
    <property type="molecule type" value="Genomic_DNA"/>
</dbReference>
<dbReference type="InterPro" id="IPR033053">
    <property type="entry name" value="Hir3/CABIN1"/>
</dbReference>
<dbReference type="GO" id="GO:0031491">
    <property type="term" value="F:nucleosome binding"/>
    <property type="evidence" value="ECO:0007669"/>
    <property type="project" value="TreeGrafter"/>
</dbReference>
<evidence type="ECO:0000313" key="5">
    <source>
        <dbReference type="EMBL" id="CAH4027391.1"/>
    </source>
</evidence>
<comment type="caution">
    <text evidence="5">The sequence shown here is derived from an EMBL/GenBank/DDBJ whole genome shotgun (WGS) entry which is preliminary data.</text>
</comment>
<comment type="subcellular location">
    <subcellularLocation>
        <location evidence="1">Nucleus</location>
    </subcellularLocation>
</comment>
<feature type="compositionally biased region" description="Basic residues" evidence="4">
    <location>
        <begin position="378"/>
        <end position="387"/>
    </location>
</feature>
<feature type="region of interest" description="Disordered" evidence="4">
    <location>
        <begin position="309"/>
        <end position="388"/>
    </location>
</feature>
<keyword evidence="2" id="KW-0539">Nucleus</keyword>
<feature type="compositionally biased region" description="Basic and acidic residues" evidence="4">
    <location>
        <begin position="1375"/>
        <end position="1387"/>
    </location>
</feature>
<feature type="region of interest" description="Disordered" evidence="4">
    <location>
        <begin position="1"/>
        <end position="22"/>
    </location>
</feature>
<evidence type="ECO:0008006" key="7">
    <source>
        <dbReference type="Google" id="ProtNLM"/>
    </source>
</evidence>
<feature type="region of interest" description="Disordered" evidence="4">
    <location>
        <begin position="1795"/>
        <end position="1819"/>
    </location>
</feature>
<dbReference type="PROSITE" id="PS50005">
    <property type="entry name" value="TPR"/>
    <property type="match status" value="1"/>
</dbReference>
<dbReference type="Proteomes" id="UP001152562">
    <property type="component" value="Unassembled WGS sequence"/>
</dbReference>